<dbReference type="Pfam" id="PF01408">
    <property type="entry name" value="GFO_IDH_MocA"/>
    <property type="match status" value="1"/>
</dbReference>
<dbReference type="GO" id="GO:0000166">
    <property type="term" value="F:nucleotide binding"/>
    <property type="evidence" value="ECO:0007669"/>
    <property type="project" value="InterPro"/>
</dbReference>
<comment type="similarity">
    <text evidence="1">Belongs to the Gfo/Idh/MocA family.</text>
</comment>
<evidence type="ECO:0000259" key="3">
    <source>
        <dbReference type="Pfam" id="PF01408"/>
    </source>
</evidence>
<sequence length="228" mass="25782">MRERIKFGIIGCSQIADSSNIPAILESTNAQIEMIGSRSQSKAKIFSAKFHCKDYGTYEEVLENDKVDAVYISVPVGLHKEWCIKAAKAGKHILCEKSSSSSYLDSQRMVQEAKKNEVRIMEGFMFRFHPSHKKVKELINSRSLGKIYSFFGRYGFPCPPKNDIRFKKELGGGILNDAGCYPICASRIIFEKEPFGIMCQSTVNKNEIDIKTTIHLKYSDTQFAQIVT</sequence>
<accession>A0A7K4MM21</accession>
<dbReference type="EMBL" id="JACATK010000046">
    <property type="protein sequence ID" value="NWJ30237.1"/>
    <property type="molecule type" value="Genomic_DNA"/>
</dbReference>
<dbReference type="PANTHER" id="PTHR22604:SF105">
    <property type="entry name" value="TRANS-1,2-DIHYDROBENZENE-1,2-DIOL DEHYDROGENASE"/>
    <property type="match status" value="1"/>
</dbReference>
<dbReference type="SUPFAM" id="SSF55347">
    <property type="entry name" value="Glyceraldehyde-3-phosphate dehydrogenase-like, C-terminal domain"/>
    <property type="match status" value="1"/>
</dbReference>
<feature type="domain" description="GFO/IDH/MocA-like oxidoreductase" evidence="4">
    <location>
        <begin position="133"/>
        <end position="226"/>
    </location>
</feature>
<dbReference type="Pfam" id="PF22725">
    <property type="entry name" value="GFO_IDH_MocA_C3"/>
    <property type="match status" value="1"/>
</dbReference>
<protein>
    <submittedName>
        <fullName evidence="5">Gfo/Idh/MocA family oxidoreductase</fullName>
    </submittedName>
</protein>
<gene>
    <name evidence="5" type="ORF">HX850_04915</name>
</gene>
<feature type="non-terminal residue" evidence="5">
    <location>
        <position position="228"/>
    </location>
</feature>
<evidence type="ECO:0000256" key="2">
    <source>
        <dbReference type="ARBA" id="ARBA00023002"/>
    </source>
</evidence>
<evidence type="ECO:0000313" key="6">
    <source>
        <dbReference type="Proteomes" id="UP000568446"/>
    </source>
</evidence>
<dbReference type="InterPro" id="IPR050984">
    <property type="entry name" value="Gfo/Idh/MocA_domain"/>
</dbReference>
<dbReference type="Gene3D" id="3.40.50.720">
    <property type="entry name" value="NAD(P)-binding Rossmann-like Domain"/>
    <property type="match status" value="1"/>
</dbReference>
<keyword evidence="2" id="KW-0560">Oxidoreductase</keyword>
<name>A0A7K4MM21_9ARCH</name>
<dbReference type="GO" id="GO:0016491">
    <property type="term" value="F:oxidoreductase activity"/>
    <property type="evidence" value="ECO:0007669"/>
    <property type="project" value="UniProtKB-KW"/>
</dbReference>
<dbReference type="InterPro" id="IPR036291">
    <property type="entry name" value="NAD(P)-bd_dom_sf"/>
</dbReference>
<feature type="domain" description="Gfo/Idh/MocA-like oxidoreductase N-terminal" evidence="3">
    <location>
        <begin position="5"/>
        <end position="124"/>
    </location>
</feature>
<proteinExistence type="inferred from homology"/>
<dbReference type="PANTHER" id="PTHR22604">
    <property type="entry name" value="OXIDOREDUCTASES"/>
    <property type="match status" value="1"/>
</dbReference>
<dbReference type="SUPFAM" id="SSF51735">
    <property type="entry name" value="NAD(P)-binding Rossmann-fold domains"/>
    <property type="match status" value="1"/>
</dbReference>
<dbReference type="InterPro" id="IPR000683">
    <property type="entry name" value="Gfo/Idh/MocA-like_OxRdtase_N"/>
</dbReference>
<comment type="caution">
    <text evidence="5">The sequence shown here is derived from an EMBL/GenBank/DDBJ whole genome shotgun (WGS) entry which is preliminary data.</text>
</comment>
<dbReference type="InterPro" id="IPR055170">
    <property type="entry name" value="GFO_IDH_MocA-like_dom"/>
</dbReference>
<dbReference type="Gene3D" id="3.30.360.10">
    <property type="entry name" value="Dihydrodipicolinate Reductase, domain 2"/>
    <property type="match status" value="1"/>
</dbReference>
<evidence type="ECO:0000259" key="4">
    <source>
        <dbReference type="Pfam" id="PF22725"/>
    </source>
</evidence>
<dbReference type="Proteomes" id="UP000568446">
    <property type="component" value="Unassembled WGS sequence"/>
</dbReference>
<dbReference type="AlphaFoldDB" id="A0A7K4MM21"/>
<evidence type="ECO:0000313" key="5">
    <source>
        <dbReference type="EMBL" id="NWJ30237.1"/>
    </source>
</evidence>
<reference evidence="5 6" key="1">
    <citation type="journal article" date="2019" name="Environ. Microbiol.">
        <title>Genomics insights into ecotype formation of ammonia-oxidizing archaea in the deep ocean.</title>
        <authorList>
            <person name="Wang Y."/>
            <person name="Huang J.M."/>
            <person name="Cui G.J."/>
            <person name="Nunoura T."/>
            <person name="Takaki Y."/>
            <person name="Li W.L."/>
            <person name="Li J."/>
            <person name="Gao Z.M."/>
            <person name="Takai K."/>
            <person name="Zhang A.Q."/>
            <person name="Stepanauskas R."/>
        </authorList>
    </citation>
    <scope>NUCLEOTIDE SEQUENCE [LARGE SCALE GENOMIC DNA]</scope>
    <source>
        <strain evidence="5 6">C4</strain>
    </source>
</reference>
<evidence type="ECO:0000256" key="1">
    <source>
        <dbReference type="ARBA" id="ARBA00010928"/>
    </source>
</evidence>
<organism evidence="5 6">
    <name type="scientific">Marine Group I thaumarchaeote</name>
    <dbReference type="NCBI Taxonomy" id="2511932"/>
    <lineage>
        <taxon>Archaea</taxon>
        <taxon>Nitrososphaerota</taxon>
        <taxon>Marine Group I</taxon>
    </lineage>
</organism>